<dbReference type="GO" id="GO:0003676">
    <property type="term" value="F:nucleic acid binding"/>
    <property type="evidence" value="ECO:0007669"/>
    <property type="project" value="InterPro"/>
</dbReference>
<keyword evidence="3 5" id="KW-0949">S-adenosyl-L-methionine</keyword>
<feature type="binding site" evidence="5">
    <location>
        <position position="157"/>
    </location>
    <ligand>
        <name>S-adenosyl-L-methionine</name>
        <dbReference type="ChEBI" id="CHEBI:59789"/>
    </ligand>
</feature>
<accession>A0A0U5AWU1</accession>
<organism evidence="8 9">
    <name type="scientific">Aneurinibacillus soli</name>
    <dbReference type="NCBI Taxonomy" id="1500254"/>
    <lineage>
        <taxon>Bacteria</taxon>
        <taxon>Bacillati</taxon>
        <taxon>Bacillota</taxon>
        <taxon>Bacilli</taxon>
        <taxon>Bacillales</taxon>
        <taxon>Paenibacillaceae</taxon>
        <taxon>Aneurinibacillus group</taxon>
        <taxon>Aneurinibacillus</taxon>
    </lineage>
</organism>
<keyword evidence="9" id="KW-1185">Reference proteome</keyword>
<dbReference type="Pfam" id="PF17827">
    <property type="entry name" value="PrmC_N"/>
    <property type="match status" value="1"/>
</dbReference>
<dbReference type="Pfam" id="PF05175">
    <property type="entry name" value="MTS"/>
    <property type="match status" value="1"/>
</dbReference>
<dbReference type="NCBIfam" id="TIGR03534">
    <property type="entry name" value="RF_mod_PrmC"/>
    <property type="match status" value="1"/>
</dbReference>
<dbReference type="PROSITE" id="PS00092">
    <property type="entry name" value="N6_MTASE"/>
    <property type="match status" value="1"/>
</dbReference>
<dbReference type="InterPro" id="IPR007848">
    <property type="entry name" value="Small_mtfrase_dom"/>
</dbReference>
<keyword evidence="1 5" id="KW-0489">Methyltransferase</keyword>
<dbReference type="NCBIfam" id="TIGR00536">
    <property type="entry name" value="hemK_fam"/>
    <property type="match status" value="1"/>
</dbReference>
<evidence type="ECO:0000259" key="7">
    <source>
        <dbReference type="Pfam" id="PF17827"/>
    </source>
</evidence>
<feature type="domain" description="Release factor glutamine methyltransferase N-terminal" evidence="7">
    <location>
        <begin position="14"/>
        <end position="84"/>
    </location>
</feature>
<protein>
    <recommendedName>
        <fullName evidence="5">Release factor glutamine methyltransferase</fullName>
        <shortName evidence="5">RF MTase</shortName>
        <ecNumber evidence="5">2.1.1.297</ecNumber>
    </recommendedName>
    <alternativeName>
        <fullName evidence="5">N5-glutamine methyltransferase PrmC</fullName>
    </alternativeName>
    <alternativeName>
        <fullName evidence="5">Protein-(glutamine-N5) MTase PrmC</fullName>
    </alternativeName>
    <alternativeName>
        <fullName evidence="5">Protein-glutamine N-methyltransferase PrmC</fullName>
    </alternativeName>
</protein>
<evidence type="ECO:0000313" key="9">
    <source>
        <dbReference type="Proteomes" id="UP000217696"/>
    </source>
</evidence>
<feature type="binding site" evidence="5">
    <location>
        <begin position="133"/>
        <end position="137"/>
    </location>
    <ligand>
        <name>S-adenosyl-L-methionine</name>
        <dbReference type="ChEBI" id="CHEBI:59789"/>
    </ligand>
</feature>
<dbReference type="OrthoDB" id="9800643at2"/>
<evidence type="ECO:0000256" key="3">
    <source>
        <dbReference type="ARBA" id="ARBA00022691"/>
    </source>
</evidence>
<evidence type="ECO:0000256" key="5">
    <source>
        <dbReference type="HAMAP-Rule" id="MF_02126"/>
    </source>
</evidence>
<reference evidence="8 9" key="1">
    <citation type="submission" date="2015-12" db="EMBL/GenBank/DDBJ databases">
        <title>Genome sequence of Aneurinibacillus soli.</title>
        <authorList>
            <person name="Lee J.S."/>
            <person name="Lee K.C."/>
            <person name="Kim K.K."/>
            <person name="Lee B.W."/>
        </authorList>
    </citation>
    <scope>NUCLEOTIDE SEQUENCE [LARGE SCALE GENOMIC DNA]</scope>
    <source>
        <strain evidence="8 9">CB4</strain>
    </source>
</reference>
<dbReference type="AlphaFoldDB" id="A0A0U5AWU1"/>
<evidence type="ECO:0000313" key="8">
    <source>
        <dbReference type="EMBL" id="BAU26448.1"/>
    </source>
</evidence>
<sequence>MLKGRNVNSMTTREALQKASRFLQAENIEDALFLAEYALRHALGWDRTTLFARMNEPLSADTWACVEAIIRRRAAGEPMQYITGEQEFYGLTFEVNPDVLIPRPETELLVEEVLKQARQMWFNKSVLHVADIGTGSGAIVVTLAVEGEENWAYTAVDIAQASLDTARRNAERHGVASRINFVQGDLLVPLLDGGRRVDILVSNPPYIPSFDVTQLDTQVKDHEPLRALDGGEDGFDFYRRMVRELPHVLAERAIVGWEVGIHQADTVQAWLVDTGLFDRVYIVDDLAGIGRHVIGIKL</sequence>
<evidence type="ECO:0000259" key="6">
    <source>
        <dbReference type="Pfam" id="PF05175"/>
    </source>
</evidence>
<dbReference type="InterPro" id="IPR019874">
    <property type="entry name" value="RF_methyltr_PrmC"/>
</dbReference>
<comment type="similarity">
    <text evidence="5">Belongs to the protein N5-glutamine methyltransferase family. PrmC subfamily.</text>
</comment>
<keyword evidence="2 5" id="KW-0808">Transferase</keyword>
<feature type="binding site" evidence="5">
    <location>
        <position position="203"/>
    </location>
    <ligand>
        <name>S-adenosyl-L-methionine</name>
        <dbReference type="ChEBI" id="CHEBI:59789"/>
    </ligand>
</feature>
<feature type="domain" description="Methyltransferase small" evidence="6">
    <location>
        <begin position="108"/>
        <end position="206"/>
    </location>
</feature>
<dbReference type="InterPro" id="IPR040758">
    <property type="entry name" value="PrmC_N"/>
</dbReference>
<evidence type="ECO:0000256" key="2">
    <source>
        <dbReference type="ARBA" id="ARBA00022679"/>
    </source>
</evidence>
<dbReference type="PANTHER" id="PTHR18895:SF74">
    <property type="entry name" value="MTRF1L RELEASE FACTOR GLUTAMINE METHYLTRANSFERASE"/>
    <property type="match status" value="1"/>
</dbReference>
<comment type="catalytic activity">
    <reaction evidence="4 5">
        <text>L-glutaminyl-[peptide chain release factor] + S-adenosyl-L-methionine = N(5)-methyl-L-glutaminyl-[peptide chain release factor] + S-adenosyl-L-homocysteine + H(+)</text>
        <dbReference type="Rhea" id="RHEA:42896"/>
        <dbReference type="Rhea" id="RHEA-COMP:10271"/>
        <dbReference type="Rhea" id="RHEA-COMP:10272"/>
        <dbReference type="ChEBI" id="CHEBI:15378"/>
        <dbReference type="ChEBI" id="CHEBI:30011"/>
        <dbReference type="ChEBI" id="CHEBI:57856"/>
        <dbReference type="ChEBI" id="CHEBI:59789"/>
        <dbReference type="ChEBI" id="CHEBI:61891"/>
        <dbReference type="EC" id="2.1.1.297"/>
    </reaction>
</comment>
<dbReference type="EC" id="2.1.1.297" evidence="5"/>
<comment type="caution">
    <text evidence="5">Lacks conserved residue(s) required for the propagation of feature annotation.</text>
</comment>
<dbReference type="KEGG" id="asoc:CB4_00575"/>
<proteinExistence type="inferred from homology"/>
<dbReference type="GO" id="GO:0032259">
    <property type="term" value="P:methylation"/>
    <property type="evidence" value="ECO:0007669"/>
    <property type="project" value="UniProtKB-KW"/>
</dbReference>
<evidence type="ECO:0000256" key="1">
    <source>
        <dbReference type="ARBA" id="ARBA00022603"/>
    </source>
</evidence>
<evidence type="ECO:0000256" key="4">
    <source>
        <dbReference type="ARBA" id="ARBA00048391"/>
    </source>
</evidence>
<dbReference type="PANTHER" id="PTHR18895">
    <property type="entry name" value="HEMK METHYLTRANSFERASE"/>
    <property type="match status" value="1"/>
</dbReference>
<name>A0A0U5AWU1_9BACL</name>
<dbReference type="EMBL" id="AP017312">
    <property type="protein sequence ID" value="BAU26448.1"/>
    <property type="molecule type" value="Genomic_DNA"/>
</dbReference>
<dbReference type="SUPFAM" id="SSF53335">
    <property type="entry name" value="S-adenosyl-L-methionine-dependent methyltransferases"/>
    <property type="match status" value="1"/>
</dbReference>
<dbReference type="InterPro" id="IPR029063">
    <property type="entry name" value="SAM-dependent_MTases_sf"/>
</dbReference>
<dbReference type="InterPro" id="IPR002052">
    <property type="entry name" value="DNA_methylase_N6_adenine_CS"/>
</dbReference>
<dbReference type="HAMAP" id="MF_02126">
    <property type="entry name" value="RF_methyltr_PrmC"/>
    <property type="match status" value="1"/>
</dbReference>
<gene>
    <name evidence="5 8" type="primary">prmC</name>
    <name evidence="8" type="ORF">CB4_00575</name>
</gene>
<dbReference type="InterPro" id="IPR050320">
    <property type="entry name" value="N5-glutamine_MTase"/>
</dbReference>
<feature type="binding site" evidence="5">
    <location>
        <begin position="203"/>
        <end position="206"/>
    </location>
    <ligand>
        <name>substrate</name>
    </ligand>
</feature>
<dbReference type="InterPro" id="IPR004556">
    <property type="entry name" value="HemK-like"/>
</dbReference>
<dbReference type="Gene3D" id="1.10.8.10">
    <property type="entry name" value="DNA helicase RuvA subunit, C-terminal domain"/>
    <property type="match status" value="1"/>
</dbReference>
<comment type="function">
    <text evidence="5">Methylates the class 1 translation termination release factors RF1/PrfA and RF2/PrfB on the glutamine residue of the universally conserved GGQ motif.</text>
</comment>
<dbReference type="GO" id="GO:0102559">
    <property type="term" value="F:peptide chain release factor N(5)-glutamine methyltransferase activity"/>
    <property type="evidence" value="ECO:0007669"/>
    <property type="project" value="UniProtKB-EC"/>
</dbReference>
<dbReference type="CDD" id="cd02440">
    <property type="entry name" value="AdoMet_MTases"/>
    <property type="match status" value="1"/>
</dbReference>
<dbReference type="Gene3D" id="3.40.50.150">
    <property type="entry name" value="Vaccinia Virus protein VP39"/>
    <property type="match status" value="1"/>
</dbReference>
<dbReference type="Proteomes" id="UP000217696">
    <property type="component" value="Chromosome"/>
</dbReference>